<protein>
    <submittedName>
        <fullName evidence="5">TrkA family potassium uptake protein</fullName>
    </submittedName>
</protein>
<organism evidence="5 6">
    <name type="scientific">Nocardia vermiculata</name>
    <dbReference type="NCBI Taxonomy" id="257274"/>
    <lineage>
        <taxon>Bacteria</taxon>
        <taxon>Bacillati</taxon>
        <taxon>Actinomycetota</taxon>
        <taxon>Actinomycetes</taxon>
        <taxon>Mycobacteriales</taxon>
        <taxon>Nocardiaceae</taxon>
        <taxon>Nocardia</taxon>
    </lineage>
</organism>
<name>A0A846YBF1_9NOCA</name>
<gene>
    <name evidence="5" type="ORF">HGA08_28345</name>
</gene>
<feature type="compositionally biased region" description="Basic and acidic residues" evidence="1">
    <location>
        <begin position="606"/>
        <end position="618"/>
    </location>
</feature>
<dbReference type="AlphaFoldDB" id="A0A846YBF1"/>
<dbReference type="PROSITE" id="PS51201">
    <property type="entry name" value="RCK_N"/>
    <property type="match status" value="2"/>
</dbReference>
<keyword evidence="6" id="KW-1185">Reference proteome</keyword>
<dbReference type="Gene3D" id="3.40.50.720">
    <property type="entry name" value="NAD(P)-binding Rossmann-like Domain"/>
    <property type="match status" value="2"/>
</dbReference>
<dbReference type="GO" id="GO:0006813">
    <property type="term" value="P:potassium ion transport"/>
    <property type="evidence" value="ECO:0007669"/>
    <property type="project" value="InterPro"/>
</dbReference>
<reference evidence="5 6" key="1">
    <citation type="submission" date="2020-04" db="EMBL/GenBank/DDBJ databases">
        <title>MicrobeNet Type strains.</title>
        <authorList>
            <person name="Nicholson A.C."/>
        </authorList>
    </citation>
    <scope>NUCLEOTIDE SEQUENCE [LARGE SCALE GENOMIC DNA]</scope>
    <source>
        <strain evidence="5 6">JCM 12354</strain>
    </source>
</reference>
<evidence type="ECO:0000256" key="2">
    <source>
        <dbReference type="SAM" id="Phobius"/>
    </source>
</evidence>
<evidence type="ECO:0000259" key="4">
    <source>
        <dbReference type="PROSITE" id="PS51202"/>
    </source>
</evidence>
<feature type="transmembrane region" description="Helical" evidence="2">
    <location>
        <begin position="279"/>
        <end position="304"/>
    </location>
</feature>
<proteinExistence type="predicted"/>
<dbReference type="PROSITE" id="PS51202">
    <property type="entry name" value="RCK_C"/>
    <property type="match status" value="1"/>
</dbReference>
<evidence type="ECO:0000313" key="6">
    <source>
        <dbReference type="Proteomes" id="UP000565711"/>
    </source>
</evidence>
<feature type="transmembrane region" description="Helical" evidence="2">
    <location>
        <begin position="227"/>
        <end position="248"/>
    </location>
</feature>
<feature type="domain" description="RCK N-terminal" evidence="3">
    <location>
        <begin position="319"/>
        <end position="440"/>
    </location>
</feature>
<dbReference type="EMBL" id="JAAXOP010000024">
    <property type="protein sequence ID" value="NKY54109.1"/>
    <property type="molecule type" value="Genomic_DNA"/>
</dbReference>
<dbReference type="Pfam" id="PF02254">
    <property type="entry name" value="TrkA_N"/>
    <property type="match status" value="2"/>
</dbReference>
<dbReference type="SUPFAM" id="SSF116726">
    <property type="entry name" value="TrkA C-terminal domain-like"/>
    <property type="match status" value="1"/>
</dbReference>
<comment type="caution">
    <text evidence="5">The sequence shown here is derived from an EMBL/GenBank/DDBJ whole genome shotgun (WGS) entry which is preliminary data.</text>
</comment>
<dbReference type="SUPFAM" id="SSF51735">
    <property type="entry name" value="NAD(P)-binding Rossmann-fold domains"/>
    <property type="match status" value="2"/>
</dbReference>
<dbReference type="InterPro" id="IPR050721">
    <property type="entry name" value="Trk_Ktr_HKT_K-transport"/>
</dbReference>
<dbReference type="GO" id="GO:0008324">
    <property type="term" value="F:monoatomic cation transmembrane transporter activity"/>
    <property type="evidence" value="ECO:0007669"/>
    <property type="project" value="InterPro"/>
</dbReference>
<keyword evidence="2" id="KW-0472">Membrane</keyword>
<feature type="domain" description="RCK C-terminal" evidence="4">
    <location>
        <begin position="458"/>
        <end position="542"/>
    </location>
</feature>
<dbReference type="Proteomes" id="UP000565711">
    <property type="component" value="Unassembled WGS sequence"/>
</dbReference>
<dbReference type="Gene3D" id="3.30.70.1450">
    <property type="entry name" value="Regulator of K+ conductance, C-terminal domain"/>
    <property type="match status" value="1"/>
</dbReference>
<feature type="domain" description="RCK N-terminal" evidence="3">
    <location>
        <begin position="10"/>
        <end position="132"/>
    </location>
</feature>
<dbReference type="PANTHER" id="PTHR43833:SF11">
    <property type="entry name" value="VOLTAGE-GATED POTASSIUM CHANNEL KCH"/>
    <property type="match status" value="1"/>
</dbReference>
<dbReference type="RefSeq" id="WP_084475166.1">
    <property type="nucleotide sequence ID" value="NZ_JAAXOP010000024.1"/>
</dbReference>
<dbReference type="InterPro" id="IPR036721">
    <property type="entry name" value="RCK_C_sf"/>
</dbReference>
<sequence length="653" mass="69523">MSALPGGEPSPTFVICGDNPLVHQLARQLTDRFADATVTVVLPNRRGSYVPQLERMDRVRIMYAERLDLAALRAADVENARALALVDQADVENFHAALRAHELNPDIRLVLRMFNTRLGFRIRRLFSDCVVLSISQLAAPSFIAEALGEDAQNYLRLGARSLYVAPAKDTPAQQVVSGLVDGPDGVELRSSKAPVNQVLALGVREPYSPGARDRWRMLVRFMFGHNLIRLLVGLLTLIAVGCLLMVLIGNSWGGAVYETLLDSAGAAQSEPDKSAWFKVLQLSVVFVGLAMTPVVTALVVGGVVRGQLSDHAVDPARMEGHVVVAGLGNVGMRVVEQLSDLGVPVVALDNDENARGMALARSLGVPVVIGQATWEDTLRAVGVPKARALVLLTSNDAVNLEAAMLGQSYRDDLRVVLRLSDDDLAERVQLSLGTAIVRSVFQLAAAGFAAAVVERGVIATLPINQDTLLVAELPVEEGSALAGLRIADAGLSHHSRVVALQRAGDDEPQWKPSANEVLEVGHQLVVVATRTGLDELLEPNPARIEPVAVQHAPEKTGAGPEQSDTAAGTESAEGRADAPVPPSNTTRRDPSSAAPGIDDAGAESTAQRDDSVTVRREPGNAVRRRLSRDLPGHTKAEENANPEDATETDAIGS</sequence>
<dbReference type="InterPro" id="IPR006037">
    <property type="entry name" value="RCK_C"/>
</dbReference>
<dbReference type="InterPro" id="IPR003148">
    <property type="entry name" value="RCK_N"/>
</dbReference>
<evidence type="ECO:0000256" key="1">
    <source>
        <dbReference type="SAM" id="MobiDB-lite"/>
    </source>
</evidence>
<evidence type="ECO:0000313" key="5">
    <source>
        <dbReference type="EMBL" id="NKY54109.1"/>
    </source>
</evidence>
<dbReference type="Pfam" id="PF02080">
    <property type="entry name" value="TrkA_C"/>
    <property type="match status" value="1"/>
</dbReference>
<evidence type="ECO:0000259" key="3">
    <source>
        <dbReference type="PROSITE" id="PS51201"/>
    </source>
</evidence>
<feature type="compositionally biased region" description="Basic and acidic residues" evidence="1">
    <location>
        <begin position="627"/>
        <end position="638"/>
    </location>
</feature>
<keyword evidence="2" id="KW-1133">Transmembrane helix</keyword>
<dbReference type="InterPro" id="IPR036291">
    <property type="entry name" value="NAD(P)-bd_dom_sf"/>
</dbReference>
<accession>A0A846YBF1</accession>
<feature type="region of interest" description="Disordered" evidence="1">
    <location>
        <begin position="551"/>
        <end position="653"/>
    </location>
</feature>
<dbReference type="PANTHER" id="PTHR43833">
    <property type="entry name" value="POTASSIUM CHANNEL PROTEIN 2-RELATED-RELATED"/>
    <property type="match status" value="1"/>
</dbReference>
<keyword evidence="2" id="KW-0812">Transmembrane</keyword>